<dbReference type="OrthoDB" id="9757917at2"/>
<gene>
    <name evidence="4" type="ordered locus">Arch_1614</name>
</gene>
<reference evidence="4 5" key="1">
    <citation type="journal article" date="2010" name="Stand. Genomic Sci.">
        <title>Complete genome sequence of Arcanobacterium haemolyticum type strain (11018).</title>
        <authorList>
            <person name="Yasawong M."/>
            <person name="Teshima H."/>
            <person name="Lapidus A."/>
            <person name="Nolan M."/>
            <person name="Lucas S."/>
            <person name="Glavina Del Rio T."/>
            <person name="Tice H."/>
            <person name="Cheng J."/>
            <person name="Bruce D."/>
            <person name="Detter C."/>
            <person name="Tapia R."/>
            <person name="Han C."/>
            <person name="Goodwin L."/>
            <person name="Pitluck S."/>
            <person name="Liolios K."/>
            <person name="Ivanova N."/>
            <person name="Mavromatis K."/>
            <person name="Mikhailova N."/>
            <person name="Pati A."/>
            <person name="Chen A."/>
            <person name="Palaniappan K."/>
            <person name="Land M."/>
            <person name="Hauser L."/>
            <person name="Chang Y."/>
            <person name="Jeffries C."/>
            <person name="Rohde M."/>
            <person name="Sikorski J."/>
            <person name="Pukall R."/>
            <person name="Goker M."/>
            <person name="Woyke T."/>
            <person name="Bristow J."/>
            <person name="Eisen J."/>
            <person name="Markowitz V."/>
            <person name="Hugenholtz P."/>
            <person name="Kyrpides N."/>
            <person name="Klenk H."/>
        </authorList>
    </citation>
    <scope>NUCLEOTIDE SEQUENCE [LARGE SCALE GENOMIC DNA]</scope>
    <source>
        <strain evidence="5">ATCC 9345 / DSM 20595 / CCUG 17215 / LMG 16163 / NBRC 15585 / NCTC 8452 / 11018</strain>
    </source>
</reference>
<dbReference type="RefSeq" id="WP_013170789.1">
    <property type="nucleotide sequence ID" value="NC_014218.1"/>
</dbReference>
<proteinExistence type="predicted"/>
<keyword evidence="4" id="KW-0067">ATP-binding</keyword>
<dbReference type="eggNOG" id="COG3653">
    <property type="taxonomic scope" value="Bacteria"/>
</dbReference>
<organism evidence="4 5">
    <name type="scientific">Arcanobacterium haemolyticum (strain ATCC 9345 / DSM 20595 / CCM 5947 / CCUG 17215 / LMG 16163 / NBRC 15585 / NCTC 8452 / 11018)</name>
    <dbReference type="NCBI Taxonomy" id="644284"/>
    <lineage>
        <taxon>Bacteria</taxon>
        <taxon>Bacillati</taxon>
        <taxon>Actinomycetota</taxon>
        <taxon>Actinomycetes</taxon>
        <taxon>Actinomycetales</taxon>
        <taxon>Actinomycetaceae</taxon>
        <taxon>Arcanobacterium</taxon>
    </lineage>
</organism>
<keyword evidence="1" id="KW-0175">Coiled coil</keyword>
<evidence type="ECO:0000256" key="1">
    <source>
        <dbReference type="SAM" id="Coils"/>
    </source>
</evidence>
<feature type="region of interest" description="Disordered" evidence="2">
    <location>
        <begin position="1"/>
        <end position="46"/>
    </location>
</feature>
<dbReference type="Proteomes" id="UP000000376">
    <property type="component" value="Chromosome"/>
</dbReference>
<sequence length="1401" mass="154045">MSFFFKRNKDVAPVEPAEDVAEPVAEPQPAPEPEEPDVTAPKRTSEMVKTREGLIQDAYDSWHTELASRVMEADKRDEERAPGRIDLTQIHPTGSVQFYAYQATRLSSLIREERSLAQARTQLTRLRNDLDVTAQKYGHAPASVSVGALSWTELPDPEHADFHAAEYATTGELHISPEALLESYASDNETIDENPYAHSEPIKEAYVVKEPALFRPVRLFFHSDKDALVQLVDSVEINPVVIRALRNHGAAPEELAALRQLATEGGSADVLITRITELGRIYLPGFGVEPKVILGSFFQPERTMLTDLESMEPYIRASGVMLALAGDLESRDFLAAPLPAGNPKDRDPEAERGIGDQDVAELDAVEAVAAGKSIVVDCPPGSKRASVMAAIAADTVASGRSMMVVPSRSSSANELVTELEKRGLGDLVADFSDVESIPMRIRTGMRIDRPELPTEETLERRNELMQVRSTLETFMSELHDVNPKWGVSVYDLLQKLAAATGGNQAPLTKVRFDEQTLESFAGDQLEKVKKQLEKAGEHHAFDSTVANSAWTATRIDDPALGNQALDAVRRLHDISLPATVNQSSRAAGETGLVQANTLAEWGEQIDVLDGISESLDIFLPQVFETSAMNMVIATATREWRDKNGHTMRGSDRRRYKKQAQDLIRPGAIVRDLHAELALVQSRRDTWRRYTAEGGWPQLPDGLAQMRSTHAEVVADVEFLSEQMGGEDFFALSFGEFQARLAALAADAAHMAILPERNVALKDLRERGLGAFVADMHRRNVSADHVLAEFDLAYASSVFEQLIVGSQLLANLGPRDLERLLVQFRELDVEHCDSLAGPVKLAVVNNARALMIERKNDTLKLDSLLSRHGVSVLRDVIATYQRLVQVARPVWIVPATIAAEFIPPMPWVDVVVMDVSDGASVASVVSSLVRGRQIVLVGDVRRARLVERENGVLKAFSTILPVCELPTHRAELDDLSLRALRSHGYDDVLPRIPATVSHKHSRVVVVDGRGVPSSSADGAIESPKVEVDAVVEAVLEHAMERPHESLAVITVSATHAHRVREALRHIGTDSSELSVLYEGHQGEPFVVLDMLSAAGVRRDHVILSVGYGKTVHGRVLHSFGSLATPAGLTGLIDAIEAARGSMTIVSSIAPGEISFNRVSTPGPRLLAELLLEADGDVEQKIPESGGEVVPLLADLARRIEAAGYSTRANVGDGEWHIPLVVGHPDIPGEWVVAVLFDDDVYSAQCSLRRRDRYRIQVLEQHGWSVYQTFSTSLFVDPQGQAQRVMACVDAVRERLLEKKDIVVPHVDEWGEPEEIEESHPEPEAPLKRERTKRPMVIPGLQLAGYTDNELEELVEWIASDGVVRSIDEYVEELRSELALRRGSQIDRVLANIVRRVGVAHND</sequence>
<evidence type="ECO:0000313" key="4">
    <source>
        <dbReference type="EMBL" id="ADH93301.1"/>
    </source>
</evidence>
<evidence type="ECO:0000256" key="2">
    <source>
        <dbReference type="SAM" id="MobiDB-lite"/>
    </source>
</evidence>
<dbReference type="Pfam" id="PF18741">
    <property type="entry name" value="MTES_1575"/>
    <property type="match status" value="1"/>
</dbReference>
<keyword evidence="5" id="KW-1185">Reference proteome</keyword>
<evidence type="ECO:0000259" key="3">
    <source>
        <dbReference type="Pfam" id="PF18741"/>
    </source>
</evidence>
<dbReference type="HOGENOM" id="CLU_000788_1_0_11"/>
<keyword evidence="4" id="KW-0378">Hydrolase</keyword>
<keyword evidence="4" id="KW-0547">Nucleotide-binding</keyword>
<feature type="coiled-coil region" evidence="1">
    <location>
        <begin position="109"/>
        <end position="136"/>
    </location>
</feature>
<dbReference type="eggNOG" id="COG1112">
    <property type="taxonomic scope" value="Bacteria"/>
</dbReference>
<dbReference type="EMBL" id="CP002045">
    <property type="protein sequence ID" value="ADH93301.1"/>
    <property type="molecule type" value="Genomic_DNA"/>
</dbReference>
<dbReference type="STRING" id="644284.Arch_1614"/>
<evidence type="ECO:0000313" key="5">
    <source>
        <dbReference type="Proteomes" id="UP000000376"/>
    </source>
</evidence>
<feature type="domain" description="Restriction endonuclease type II-like" evidence="3">
    <location>
        <begin position="1193"/>
        <end position="1285"/>
    </location>
</feature>
<accession>D7BKX1</accession>
<protein>
    <submittedName>
        <fullName evidence="4">DNA helicase</fullName>
    </submittedName>
</protein>
<dbReference type="GO" id="GO:0004386">
    <property type="term" value="F:helicase activity"/>
    <property type="evidence" value="ECO:0007669"/>
    <property type="project" value="UniProtKB-KW"/>
</dbReference>
<name>D7BKX1_ARCHD</name>
<dbReference type="InterPro" id="IPR049468">
    <property type="entry name" value="Restrct_endonuc-II-like_dom"/>
</dbReference>
<keyword evidence="4" id="KW-0347">Helicase</keyword>
<dbReference type="KEGG" id="ahe:Arch_1614"/>